<gene>
    <name evidence="8" type="ORF">A3770_02p10740</name>
</gene>
<dbReference type="GO" id="GO:0008168">
    <property type="term" value="F:methyltransferase activity"/>
    <property type="evidence" value="ECO:0007669"/>
    <property type="project" value="UniProtKB-KW"/>
</dbReference>
<feature type="region of interest" description="Disordered" evidence="7">
    <location>
        <begin position="483"/>
        <end position="550"/>
    </location>
</feature>
<dbReference type="STRING" id="1764295.A0A5B8MDB9"/>
<reference evidence="8 9" key="1">
    <citation type="submission" date="2018-07" db="EMBL/GenBank/DDBJ databases">
        <title>The complete nuclear genome of the prasinophyte Chloropicon primus (CCMP1205).</title>
        <authorList>
            <person name="Pombert J.-F."/>
            <person name="Otis C."/>
            <person name="Turmel M."/>
            <person name="Lemieux C."/>
        </authorList>
    </citation>
    <scope>NUCLEOTIDE SEQUENCE [LARGE SCALE GENOMIC DNA]</scope>
    <source>
        <strain evidence="8 9">CCMP1205</strain>
    </source>
</reference>
<dbReference type="AlphaFoldDB" id="A0A5B8MDB9"/>
<feature type="compositionally biased region" description="Basic and acidic residues" evidence="7">
    <location>
        <begin position="314"/>
        <end position="335"/>
    </location>
</feature>
<dbReference type="PANTHER" id="PTHR12945:SF0">
    <property type="entry name" value="TRNA (ADENINE(58)-N(1))-METHYLTRANSFERASE NON-CATALYTIC SUBUNIT TRM6"/>
    <property type="match status" value="1"/>
</dbReference>
<feature type="compositionally biased region" description="Basic and acidic residues" evidence="7">
    <location>
        <begin position="288"/>
        <end position="298"/>
    </location>
</feature>
<dbReference type="PANTHER" id="PTHR12945">
    <property type="entry name" value="TRANSLATION INITIATION FACTOR EIF3-RELATED"/>
    <property type="match status" value="1"/>
</dbReference>
<dbReference type="Pfam" id="PF04189">
    <property type="entry name" value="Gcd10p"/>
    <property type="match status" value="1"/>
</dbReference>
<evidence type="ECO:0000256" key="2">
    <source>
        <dbReference type="ARBA" id="ARBA00008320"/>
    </source>
</evidence>
<accession>A0A5B8MDB9</accession>
<dbReference type="GO" id="GO:0005634">
    <property type="term" value="C:nucleus"/>
    <property type="evidence" value="ECO:0007669"/>
    <property type="project" value="UniProtKB-SubCell"/>
</dbReference>
<evidence type="ECO:0000256" key="3">
    <source>
        <dbReference type="ARBA" id="ARBA00021704"/>
    </source>
</evidence>
<dbReference type="Proteomes" id="UP000316726">
    <property type="component" value="Chromosome 2"/>
</dbReference>
<comment type="subcellular location">
    <subcellularLocation>
        <location evidence="1">Nucleus</location>
    </subcellularLocation>
</comment>
<evidence type="ECO:0000313" key="8">
    <source>
        <dbReference type="EMBL" id="QDZ18556.1"/>
    </source>
</evidence>
<sequence length="550" mass="61095">MTTSEGVVCEGDHVVLDVNNGERLVVTHVTRKTKVKLSKRGYLNVYPLLGHAYGTIFEVSADGKHFKVGSKETLSVLNGSFNTTKTERNNANLVDDGTAQKLSHEEIEKLKSEGISGGDLIEKLVENSATFEGKTEFSQEKYKRKKQKKHCVAFVLCRPCSQLVCEAYFKKSPQRICGLRVDTVSLLLSFANVRAHGRTLVLEESNGLVLGSVLERMGGHGEVCAISPYLDTKEKLLEVDGGANKHHHVKTKGPSMEIVKYFNFEEEIISGATFATMGELIEAKAAEAKAGVEEERAEGVGTSDRGSVEADAEANGKEVESSERPGKKQKRENGTHGDNAADGGEHQKRKFYFPRKASREQMVELVRSGFSSLILAAPSYSPESLIDKLACILAPSASFAIFSPWLQPLADCRLFLHKAKLAVGMQLSETFWREHQVLPGRTHPHMNMITGATGGYILAGTMTAEVLRHDRSSDCEKRAIEEAAERARERQAEAQAEQKKKEQKEEEQKEEEQKEEEQKEEEQKEEEQKKDLEEVSDVSLPMPEEEAKED</sequence>
<evidence type="ECO:0000256" key="6">
    <source>
        <dbReference type="ARBA" id="ARBA00032319"/>
    </source>
</evidence>
<keyword evidence="8" id="KW-0489">Methyltransferase</keyword>
<dbReference type="OrthoDB" id="10254665at2759"/>
<organism evidence="8 9">
    <name type="scientific">Chloropicon primus</name>
    <dbReference type="NCBI Taxonomy" id="1764295"/>
    <lineage>
        <taxon>Eukaryota</taxon>
        <taxon>Viridiplantae</taxon>
        <taxon>Chlorophyta</taxon>
        <taxon>Chloropicophyceae</taxon>
        <taxon>Chloropicales</taxon>
        <taxon>Chloropicaceae</taxon>
        <taxon>Chloropicon</taxon>
    </lineage>
</organism>
<evidence type="ECO:0000313" key="9">
    <source>
        <dbReference type="Proteomes" id="UP000316726"/>
    </source>
</evidence>
<keyword evidence="4" id="KW-0819">tRNA processing</keyword>
<comment type="similarity">
    <text evidence="2">Belongs to the TRM6/GCD10 family.</text>
</comment>
<dbReference type="EMBL" id="CP031035">
    <property type="protein sequence ID" value="QDZ18556.1"/>
    <property type="molecule type" value="Genomic_DNA"/>
</dbReference>
<feature type="compositionally biased region" description="Basic and acidic residues" evidence="7">
    <location>
        <begin position="483"/>
        <end position="507"/>
    </location>
</feature>
<evidence type="ECO:0000256" key="5">
    <source>
        <dbReference type="ARBA" id="ARBA00023242"/>
    </source>
</evidence>
<dbReference type="GO" id="GO:0030488">
    <property type="term" value="P:tRNA methylation"/>
    <property type="evidence" value="ECO:0007669"/>
    <property type="project" value="InterPro"/>
</dbReference>
<evidence type="ECO:0000256" key="1">
    <source>
        <dbReference type="ARBA" id="ARBA00004123"/>
    </source>
</evidence>
<name>A0A5B8MDB9_9CHLO</name>
<feature type="compositionally biased region" description="Acidic residues" evidence="7">
    <location>
        <begin position="508"/>
        <end position="525"/>
    </location>
</feature>
<keyword evidence="8" id="KW-0808">Transferase</keyword>
<evidence type="ECO:0000256" key="7">
    <source>
        <dbReference type="SAM" id="MobiDB-lite"/>
    </source>
</evidence>
<evidence type="ECO:0000256" key="4">
    <source>
        <dbReference type="ARBA" id="ARBA00022694"/>
    </source>
</evidence>
<keyword evidence="5" id="KW-0539">Nucleus</keyword>
<dbReference type="InterPro" id="IPR017423">
    <property type="entry name" value="TRM6"/>
</dbReference>
<proteinExistence type="inferred from homology"/>
<feature type="region of interest" description="Disordered" evidence="7">
    <location>
        <begin position="288"/>
        <end position="348"/>
    </location>
</feature>
<dbReference type="GO" id="GO:0031515">
    <property type="term" value="C:tRNA (m1A) methyltransferase complex"/>
    <property type="evidence" value="ECO:0007669"/>
    <property type="project" value="InterPro"/>
</dbReference>
<keyword evidence="9" id="KW-1185">Reference proteome</keyword>
<protein>
    <recommendedName>
        <fullName evidence="3">tRNA (adenine(58)-N(1))-methyltransferase non-catalytic subunit TRM6</fullName>
    </recommendedName>
    <alternativeName>
        <fullName evidence="6">tRNA(m1A58)-methyltransferase subunit TRM6</fullName>
    </alternativeName>
</protein>